<accession>A0A0G2FUI3</accession>
<dbReference type="GO" id="GO:0051698">
    <property type="term" value="F:saccharopine oxidase activity"/>
    <property type="evidence" value="ECO:0007669"/>
    <property type="project" value="TreeGrafter"/>
</dbReference>
<keyword evidence="9" id="KW-1185">Reference proteome</keyword>
<gene>
    <name evidence="8" type="ORF">UCRPC4_g06293</name>
</gene>
<evidence type="ECO:0000256" key="3">
    <source>
        <dbReference type="ARBA" id="ARBA00022630"/>
    </source>
</evidence>
<evidence type="ECO:0000256" key="1">
    <source>
        <dbReference type="ARBA" id="ARBA00001974"/>
    </source>
</evidence>
<organism evidence="8 9">
    <name type="scientific">Phaeomoniella chlamydospora</name>
    <name type="common">Phaeoacremonium chlamydosporum</name>
    <dbReference type="NCBI Taxonomy" id="158046"/>
    <lineage>
        <taxon>Eukaryota</taxon>
        <taxon>Fungi</taxon>
        <taxon>Dikarya</taxon>
        <taxon>Ascomycota</taxon>
        <taxon>Pezizomycotina</taxon>
        <taxon>Eurotiomycetes</taxon>
        <taxon>Chaetothyriomycetidae</taxon>
        <taxon>Phaeomoniellales</taxon>
        <taxon>Phaeomoniellaceae</taxon>
        <taxon>Phaeomoniella</taxon>
    </lineage>
</organism>
<dbReference type="Gene3D" id="3.30.9.10">
    <property type="entry name" value="D-Amino Acid Oxidase, subunit A, domain 2"/>
    <property type="match status" value="1"/>
</dbReference>
<dbReference type="SUPFAM" id="SSF51905">
    <property type="entry name" value="FAD/NAD(P)-binding domain"/>
    <property type="match status" value="1"/>
</dbReference>
<evidence type="ECO:0000256" key="4">
    <source>
        <dbReference type="ARBA" id="ARBA00022827"/>
    </source>
</evidence>
<evidence type="ECO:0000256" key="5">
    <source>
        <dbReference type="ARBA" id="ARBA00023002"/>
    </source>
</evidence>
<feature type="domain" description="FAD dependent oxidoreductase" evidence="7">
    <location>
        <begin position="15"/>
        <end position="405"/>
    </location>
</feature>
<dbReference type="EMBL" id="LCWF01000184">
    <property type="protein sequence ID" value="KKY15553.1"/>
    <property type="molecule type" value="Genomic_DNA"/>
</dbReference>
<dbReference type="InterPro" id="IPR036188">
    <property type="entry name" value="FAD/NAD-bd_sf"/>
</dbReference>
<sequence length="446" mass="49604">MTMGSLQENKTHHSDILIVGAGIFGTSTAYHLSLTHPSPSSITVLDRAPFPSPQAASSDINKIVRADYSDPFYMDLAYEAMDEWAKSSTLKPFYHQTGWVMLPETDSDIASRTRANFKRSGRPDPSSDISHSDIRSKWDGVFKDMDMTGFGQAYYNPEAGRADASAATEALMKAAVSNGIQYKVGEVKSLIPSTPTESTTSTTLHGVLTTSNDLYTSRIILLCTGAWAPWLLHPLEHQLSLPAEHRITTQLLPAGCITTSIPLSPSDTKRYDSSPVFIYGNQGEIMPSGRDSCIKFTNANTFTHSEIHPETGESVPVPPLSHPQSFVPEPLKLESQDLIRRRIPSLLLSTSPILEWRICHDILTRTQDQLICPHPSKLLTNLYFATGGSFHSWKFLPTIGKYVVKMLNGTGNEEEKERRWSWKIGDQGRRGAHEKVWPRRAFADFI</sequence>
<proteinExistence type="inferred from homology"/>
<dbReference type="InterPro" id="IPR006076">
    <property type="entry name" value="FAD-dep_OxRdtase"/>
</dbReference>
<dbReference type="AlphaFoldDB" id="A0A0G2FUI3"/>
<dbReference type="OrthoDB" id="2219495at2759"/>
<evidence type="ECO:0000313" key="8">
    <source>
        <dbReference type="EMBL" id="KKY15553.1"/>
    </source>
</evidence>
<keyword evidence="5" id="KW-0560">Oxidoreductase</keyword>
<evidence type="ECO:0000256" key="2">
    <source>
        <dbReference type="ARBA" id="ARBA00010989"/>
    </source>
</evidence>
<dbReference type="Proteomes" id="UP000053317">
    <property type="component" value="Unassembled WGS sequence"/>
</dbReference>
<dbReference type="Gene3D" id="3.50.50.60">
    <property type="entry name" value="FAD/NAD(P)-binding domain"/>
    <property type="match status" value="1"/>
</dbReference>
<dbReference type="GO" id="GO:0008115">
    <property type="term" value="F:sarcosine oxidase activity"/>
    <property type="evidence" value="ECO:0007669"/>
    <property type="project" value="TreeGrafter"/>
</dbReference>
<keyword evidence="3" id="KW-0285">Flavoprotein</keyword>
<dbReference type="PANTHER" id="PTHR10961:SF37">
    <property type="entry name" value="FAD DEPENDENT OXIDOREDUCTASE DOMAIN-CONTAINING PROTEIN"/>
    <property type="match status" value="1"/>
</dbReference>
<dbReference type="Pfam" id="PF01266">
    <property type="entry name" value="DAO"/>
    <property type="match status" value="1"/>
</dbReference>
<keyword evidence="4" id="KW-0274">FAD</keyword>
<dbReference type="GO" id="GO:0050660">
    <property type="term" value="F:flavin adenine dinucleotide binding"/>
    <property type="evidence" value="ECO:0007669"/>
    <property type="project" value="InterPro"/>
</dbReference>
<comment type="caution">
    <text evidence="8">The sequence shown here is derived from an EMBL/GenBank/DDBJ whole genome shotgun (WGS) entry which is preliminary data.</text>
</comment>
<comment type="similarity">
    <text evidence="2">Belongs to the MSOX/MTOX family.</text>
</comment>
<comment type="cofactor">
    <cofactor evidence="1">
        <name>FAD</name>
        <dbReference type="ChEBI" id="CHEBI:57692"/>
    </cofactor>
</comment>
<protein>
    <submittedName>
        <fullName evidence="8">Putative sarcosine oxidase</fullName>
    </submittedName>
</protein>
<dbReference type="InterPro" id="IPR045170">
    <property type="entry name" value="MTOX"/>
</dbReference>
<evidence type="ECO:0000256" key="6">
    <source>
        <dbReference type="SAM" id="MobiDB-lite"/>
    </source>
</evidence>
<reference evidence="8 9" key="1">
    <citation type="submission" date="2015-05" db="EMBL/GenBank/DDBJ databases">
        <title>Distinctive expansion of gene families associated with plant cell wall degradation and secondary metabolism in the genomes of grapevine trunk pathogens.</title>
        <authorList>
            <person name="Lawrence D.P."/>
            <person name="Travadon R."/>
            <person name="Rolshausen P.E."/>
            <person name="Baumgartner K."/>
        </authorList>
    </citation>
    <scope>NUCLEOTIDE SEQUENCE [LARGE SCALE GENOMIC DNA]</scope>
    <source>
        <strain evidence="8">UCRPC4</strain>
    </source>
</reference>
<feature type="region of interest" description="Disordered" evidence="6">
    <location>
        <begin position="113"/>
        <end position="132"/>
    </location>
</feature>
<evidence type="ECO:0000259" key="7">
    <source>
        <dbReference type="Pfam" id="PF01266"/>
    </source>
</evidence>
<reference evidence="8 9" key="2">
    <citation type="submission" date="2015-05" db="EMBL/GenBank/DDBJ databases">
        <authorList>
            <person name="Morales-Cruz A."/>
            <person name="Amrine K.C."/>
            <person name="Cantu D."/>
        </authorList>
    </citation>
    <scope>NUCLEOTIDE SEQUENCE [LARGE SCALE GENOMIC DNA]</scope>
    <source>
        <strain evidence="8">UCRPC4</strain>
    </source>
</reference>
<name>A0A0G2FUI3_PHACM</name>
<evidence type="ECO:0000313" key="9">
    <source>
        <dbReference type="Proteomes" id="UP000053317"/>
    </source>
</evidence>
<dbReference type="PANTHER" id="PTHR10961">
    <property type="entry name" value="PEROXISOMAL SARCOSINE OXIDASE"/>
    <property type="match status" value="1"/>
</dbReference>